<feature type="domain" description="Transcription elongation factor GreA/GreB N-terminal" evidence="5">
    <location>
        <begin position="6"/>
        <end position="66"/>
    </location>
</feature>
<dbReference type="GO" id="GO:0032784">
    <property type="term" value="P:regulation of DNA-templated transcription elongation"/>
    <property type="evidence" value="ECO:0007669"/>
    <property type="project" value="InterPro"/>
</dbReference>
<dbReference type="Pfam" id="PF01272">
    <property type="entry name" value="GreA_GreB"/>
    <property type="match status" value="1"/>
</dbReference>
<dbReference type="SUPFAM" id="SSF46557">
    <property type="entry name" value="GreA transcript cleavage protein, N-terminal domain"/>
    <property type="match status" value="1"/>
</dbReference>
<evidence type="ECO:0008006" key="7">
    <source>
        <dbReference type="Google" id="ProtNLM"/>
    </source>
</evidence>
<organism evidence="6">
    <name type="scientific">marine metagenome</name>
    <dbReference type="NCBI Taxonomy" id="408172"/>
    <lineage>
        <taxon>unclassified sequences</taxon>
        <taxon>metagenomes</taxon>
        <taxon>ecological metagenomes</taxon>
    </lineage>
</organism>
<protein>
    <recommendedName>
        <fullName evidence="7">Transcription elongation factor GreA</fullName>
    </recommendedName>
</protein>
<dbReference type="PANTHER" id="PTHR30437:SF4">
    <property type="entry name" value="TRANSCRIPTION ELONGATION FACTOR GREA"/>
    <property type="match status" value="1"/>
</dbReference>
<dbReference type="InterPro" id="IPR036805">
    <property type="entry name" value="Tscrpt_elong_fac_GreA/B_N_sf"/>
</dbReference>
<dbReference type="PROSITE" id="PS00829">
    <property type="entry name" value="GREAB_1"/>
    <property type="match status" value="1"/>
</dbReference>
<evidence type="ECO:0000313" key="6">
    <source>
        <dbReference type="EMBL" id="SUZ76275.1"/>
    </source>
</evidence>
<dbReference type="Gene3D" id="1.10.287.180">
    <property type="entry name" value="Transcription elongation factor, GreA/GreB, N-terminal domain"/>
    <property type="match status" value="1"/>
</dbReference>
<dbReference type="GO" id="GO:0006354">
    <property type="term" value="P:DNA-templated transcription elongation"/>
    <property type="evidence" value="ECO:0007669"/>
    <property type="project" value="TreeGrafter"/>
</dbReference>
<evidence type="ECO:0000256" key="2">
    <source>
        <dbReference type="ARBA" id="ARBA00023015"/>
    </source>
</evidence>
<evidence type="ECO:0000256" key="1">
    <source>
        <dbReference type="ARBA" id="ARBA00008213"/>
    </source>
</evidence>
<dbReference type="GO" id="GO:0003677">
    <property type="term" value="F:DNA binding"/>
    <property type="evidence" value="ECO:0007669"/>
    <property type="project" value="InterPro"/>
</dbReference>
<evidence type="ECO:0000256" key="3">
    <source>
        <dbReference type="ARBA" id="ARBA00023163"/>
    </source>
</evidence>
<dbReference type="InterPro" id="IPR036953">
    <property type="entry name" value="GreA/GreB_C_sf"/>
</dbReference>
<feature type="domain" description="Transcription elongation factor GreA/GreB C-terminal" evidence="4">
    <location>
        <begin position="78"/>
        <end position="148"/>
    </location>
</feature>
<keyword evidence="2" id="KW-0805">Transcription regulation</keyword>
<dbReference type="SUPFAM" id="SSF54534">
    <property type="entry name" value="FKBP-like"/>
    <property type="match status" value="1"/>
</dbReference>
<name>A0A381QAC1_9ZZZZ</name>
<evidence type="ECO:0000259" key="5">
    <source>
        <dbReference type="Pfam" id="PF03449"/>
    </source>
</evidence>
<dbReference type="Pfam" id="PF03449">
    <property type="entry name" value="GreA_GreB_N"/>
    <property type="match status" value="1"/>
</dbReference>
<comment type="similarity">
    <text evidence="1">Belongs to the GreA/GreB family.</text>
</comment>
<dbReference type="InterPro" id="IPR023459">
    <property type="entry name" value="Tscrpt_elong_fac_GreA/B_fam"/>
</dbReference>
<reference evidence="6" key="1">
    <citation type="submission" date="2018-05" db="EMBL/GenBank/DDBJ databases">
        <authorList>
            <person name="Lanie J.A."/>
            <person name="Ng W.-L."/>
            <person name="Kazmierczak K.M."/>
            <person name="Andrzejewski T.M."/>
            <person name="Davidsen T.M."/>
            <person name="Wayne K.J."/>
            <person name="Tettelin H."/>
            <person name="Glass J.I."/>
            <person name="Rusch D."/>
            <person name="Podicherti R."/>
            <person name="Tsui H.-C.T."/>
            <person name="Winkler M.E."/>
        </authorList>
    </citation>
    <scope>NUCLEOTIDE SEQUENCE</scope>
</reference>
<dbReference type="GO" id="GO:0070063">
    <property type="term" value="F:RNA polymerase binding"/>
    <property type="evidence" value="ECO:0007669"/>
    <property type="project" value="InterPro"/>
</dbReference>
<proteinExistence type="inferred from homology"/>
<sequence length="161" mass="17947">MLDEIREKIGEEIEQLVHELNVLLPARIEKAVELGDLRENAEYKSALERQQFVQLRIGHLTQRLSELSKIDVKAMPIDRVGFGSRVEIHDLAVNEVANFTIVAGDFMDLDGGQVSMASPIGQGLLGARKGEEVTIELPMGERRFKVLDLLTLPQQMEVGEG</sequence>
<dbReference type="AlphaFoldDB" id="A0A381QAC1"/>
<gene>
    <name evidence="6" type="ORF">METZ01_LOCUS29129</name>
</gene>
<dbReference type="PIRSF" id="PIRSF006092">
    <property type="entry name" value="GreA_GreB"/>
    <property type="match status" value="1"/>
</dbReference>
<dbReference type="PANTHER" id="PTHR30437">
    <property type="entry name" value="TRANSCRIPTION ELONGATION FACTOR GREA"/>
    <property type="match status" value="1"/>
</dbReference>
<keyword evidence="3" id="KW-0804">Transcription</keyword>
<dbReference type="InterPro" id="IPR001437">
    <property type="entry name" value="Tscrpt_elong_fac_GreA/B_C"/>
</dbReference>
<accession>A0A381QAC1</accession>
<dbReference type="EMBL" id="UINC01001272">
    <property type="protein sequence ID" value="SUZ76275.1"/>
    <property type="molecule type" value="Genomic_DNA"/>
</dbReference>
<evidence type="ECO:0000259" key="4">
    <source>
        <dbReference type="Pfam" id="PF01272"/>
    </source>
</evidence>
<dbReference type="InterPro" id="IPR022691">
    <property type="entry name" value="Tscrpt_elong_fac_GreA/B_N"/>
</dbReference>
<dbReference type="PROSITE" id="PS00830">
    <property type="entry name" value="GREAB_2"/>
    <property type="match status" value="1"/>
</dbReference>
<dbReference type="InterPro" id="IPR018151">
    <property type="entry name" value="TF_GreA/GreB_CS"/>
</dbReference>
<dbReference type="Gene3D" id="3.10.50.30">
    <property type="entry name" value="Transcription elongation factor, GreA/GreB, C-terminal domain"/>
    <property type="match status" value="1"/>
</dbReference>